<feature type="transmembrane region" description="Helical" evidence="6">
    <location>
        <begin position="118"/>
        <end position="140"/>
    </location>
</feature>
<dbReference type="SUPFAM" id="SSF161098">
    <property type="entry name" value="MetI-like"/>
    <property type="match status" value="1"/>
</dbReference>
<evidence type="ECO:0008006" key="9">
    <source>
        <dbReference type="Google" id="ProtNLM"/>
    </source>
</evidence>
<evidence type="ECO:0000256" key="2">
    <source>
        <dbReference type="ARBA" id="ARBA00008821"/>
    </source>
</evidence>
<evidence type="ECO:0000256" key="6">
    <source>
        <dbReference type="SAM" id="Phobius"/>
    </source>
</evidence>
<accession>A0A8T0VL99</accession>
<evidence type="ECO:0000313" key="8">
    <source>
        <dbReference type="Proteomes" id="UP000823388"/>
    </source>
</evidence>
<evidence type="ECO:0000256" key="4">
    <source>
        <dbReference type="ARBA" id="ARBA00022989"/>
    </source>
</evidence>
<dbReference type="GO" id="GO:0016020">
    <property type="term" value="C:membrane"/>
    <property type="evidence" value="ECO:0007669"/>
    <property type="project" value="UniProtKB-SubCell"/>
</dbReference>
<dbReference type="Proteomes" id="UP000823388">
    <property type="component" value="Chromosome 2N"/>
</dbReference>
<evidence type="ECO:0000256" key="3">
    <source>
        <dbReference type="ARBA" id="ARBA00022692"/>
    </source>
</evidence>
<sequence length="370" mass="40717">MRGDWSSNAYPICCAFPVSEARACSACSCFGEVLHADVHRSCLGICPHPHSKWCIQAHGTCHPDQLPNRPCQPHLFITMVCRFLLCILILIITSIFYIPRLTLPCTFVRISIPYPLQWGAPTFSADHAFGMMAAVLVSLIETTGAFQAAARLASATPPPAYVLSRGIGWQGIGTLLDGLFGTGTGSTVSVENVGLLGSTRVGSRRVIQISAGFMIFFSMLGKFGALFASIPFTIFAAIYCVMFGIVAAVGLSFMQFTNMNSMRNLFIIGVSLFLGLSIPEYFSRYSTSSRQGPAHTKAGWFNDYINTIFSSPPTVALFVSVLLDNTLDVRDAARDRGMPWWARFRTFRGDSRNEEFYTLPFNLNRFFPPS</sequence>
<name>A0A8T0VL99_PANVG</name>
<dbReference type="PANTHER" id="PTHR11119">
    <property type="entry name" value="XANTHINE-URACIL / VITAMIN C PERMEASE FAMILY MEMBER"/>
    <property type="match status" value="1"/>
</dbReference>
<keyword evidence="4 6" id="KW-1133">Transmembrane helix</keyword>
<proteinExistence type="inferred from homology"/>
<dbReference type="GO" id="GO:0022857">
    <property type="term" value="F:transmembrane transporter activity"/>
    <property type="evidence" value="ECO:0007669"/>
    <property type="project" value="InterPro"/>
</dbReference>
<evidence type="ECO:0000256" key="1">
    <source>
        <dbReference type="ARBA" id="ARBA00004141"/>
    </source>
</evidence>
<feature type="transmembrane region" description="Helical" evidence="6">
    <location>
        <begin position="206"/>
        <end position="228"/>
    </location>
</feature>
<comment type="subcellular location">
    <subcellularLocation>
        <location evidence="1">Membrane</location>
        <topology evidence="1">Multi-pass membrane protein</topology>
    </subcellularLocation>
</comment>
<dbReference type="EMBL" id="CM029040">
    <property type="protein sequence ID" value="KAG2634386.1"/>
    <property type="molecule type" value="Genomic_DNA"/>
</dbReference>
<feature type="transmembrane region" description="Helical" evidence="6">
    <location>
        <begin position="265"/>
        <end position="282"/>
    </location>
</feature>
<feature type="transmembrane region" description="Helical" evidence="6">
    <location>
        <begin position="234"/>
        <end position="253"/>
    </location>
</feature>
<keyword evidence="3 6" id="KW-0812">Transmembrane</keyword>
<comment type="similarity">
    <text evidence="2">Belongs to the nucleobase:cation symporter-2 (NCS2) (TC 2.A.40) family.</text>
</comment>
<evidence type="ECO:0000313" key="7">
    <source>
        <dbReference type="EMBL" id="KAG2634386.1"/>
    </source>
</evidence>
<comment type="caution">
    <text evidence="7">The sequence shown here is derived from an EMBL/GenBank/DDBJ whole genome shotgun (WGS) entry which is preliminary data.</text>
</comment>
<organism evidence="7 8">
    <name type="scientific">Panicum virgatum</name>
    <name type="common">Blackwell switchgrass</name>
    <dbReference type="NCBI Taxonomy" id="38727"/>
    <lineage>
        <taxon>Eukaryota</taxon>
        <taxon>Viridiplantae</taxon>
        <taxon>Streptophyta</taxon>
        <taxon>Embryophyta</taxon>
        <taxon>Tracheophyta</taxon>
        <taxon>Spermatophyta</taxon>
        <taxon>Magnoliopsida</taxon>
        <taxon>Liliopsida</taxon>
        <taxon>Poales</taxon>
        <taxon>Poaceae</taxon>
        <taxon>PACMAD clade</taxon>
        <taxon>Panicoideae</taxon>
        <taxon>Panicodae</taxon>
        <taxon>Paniceae</taxon>
        <taxon>Panicinae</taxon>
        <taxon>Panicum</taxon>
        <taxon>Panicum sect. Hiantes</taxon>
    </lineage>
</organism>
<gene>
    <name evidence="7" type="ORF">PVAP13_2NG169500</name>
</gene>
<dbReference type="InterPro" id="IPR006043">
    <property type="entry name" value="NCS2"/>
</dbReference>
<evidence type="ECO:0000256" key="5">
    <source>
        <dbReference type="ARBA" id="ARBA00023136"/>
    </source>
</evidence>
<dbReference type="InterPro" id="IPR035906">
    <property type="entry name" value="MetI-like_sf"/>
</dbReference>
<keyword evidence="5 6" id="KW-0472">Membrane</keyword>
<protein>
    <recommendedName>
        <fullName evidence="9">Nucleobase-ascorbate transporter 2</fullName>
    </recommendedName>
</protein>
<dbReference type="Pfam" id="PF00860">
    <property type="entry name" value="Xan_ur_permease"/>
    <property type="match status" value="1"/>
</dbReference>
<feature type="transmembrane region" description="Helical" evidence="6">
    <location>
        <begin position="75"/>
        <end position="98"/>
    </location>
</feature>
<keyword evidence="8" id="KW-1185">Reference proteome</keyword>
<reference evidence="7" key="1">
    <citation type="submission" date="2020-05" db="EMBL/GenBank/DDBJ databases">
        <title>WGS assembly of Panicum virgatum.</title>
        <authorList>
            <person name="Lovell J.T."/>
            <person name="Jenkins J."/>
            <person name="Shu S."/>
            <person name="Juenger T.E."/>
            <person name="Schmutz J."/>
        </authorList>
    </citation>
    <scope>NUCLEOTIDE SEQUENCE</scope>
    <source>
        <strain evidence="7">AP13</strain>
    </source>
</reference>
<dbReference type="AlphaFoldDB" id="A0A8T0VL99"/>